<proteinExistence type="predicted"/>
<dbReference type="SUPFAM" id="SSF53474">
    <property type="entry name" value="alpha/beta-Hydrolases"/>
    <property type="match status" value="1"/>
</dbReference>
<dbReference type="EMBL" id="NBXE01000029">
    <property type="protein sequence ID" value="RFA25883.1"/>
    <property type="molecule type" value="Genomic_DNA"/>
</dbReference>
<evidence type="ECO:0000313" key="3">
    <source>
        <dbReference type="Proteomes" id="UP000257080"/>
    </source>
</evidence>
<evidence type="ECO:0000313" key="2">
    <source>
        <dbReference type="EMBL" id="RFA25883.1"/>
    </source>
</evidence>
<dbReference type="GO" id="GO:0016787">
    <property type="term" value="F:hydrolase activity"/>
    <property type="evidence" value="ECO:0007669"/>
    <property type="project" value="InterPro"/>
</dbReference>
<dbReference type="Gene3D" id="3.40.50.1820">
    <property type="entry name" value="alpha/beta hydrolase"/>
    <property type="match status" value="1"/>
</dbReference>
<dbReference type="InterPro" id="IPR051049">
    <property type="entry name" value="Dienelactone_hydrolase-like"/>
</dbReference>
<protein>
    <recommendedName>
        <fullName evidence="1">Dienelactone hydrolase domain-containing protein</fullName>
    </recommendedName>
</protein>
<dbReference type="InterPro" id="IPR029058">
    <property type="entry name" value="AB_hydrolase_fold"/>
</dbReference>
<sequence length="246" mass="26185">MMQAAGVPFPAFVAYPAGAPETYRGAVIVLHEVWGLGDEIRRVAERYAAEGFVALAPDLMGERAVPPEEAALLQGQLVHPDPEVREAAQPRLLELMAPIAAPAFATAALQKLVACLDLLDREEGVAGRLGITGYGLGGSYAFTLTIADARVRASVPYYGYANFPVELLGEIACPILSFVGEDDLALFAALPALTAQMKEAGVEFTAIAYRGAGHAFANEGNPGAYRRDAAQDSWKKSIAFFTERLT</sequence>
<comment type="caution">
    <text evidence="2">The sequence shown here is derived from an EMBL/GenBank/DDBJ whole genome shotgun (WGS) entry which is preliminary data.</text>
</comment>
<name>A0A3E0WB30_9MICO</name>
<dbReference type="Proteomes" id="UP000257080">
    <property type="component" value="Unassembled WGS sequence"/>
</dbReference>
<gene>
    <name evidence="2" type="ORF">B7R25_11490</name>
</gene>
<organism evidence="2 3">
    <name type="scientific">Subtercola boreus</name>
    <dbReference type="NCBI Taxonomy" id="120213"/>
    <lineage>
        <taxon>Bacteria</taxon>
        <taxon>Bacillati</taxon>
        <taxon>Actinomycetota</taxon>
        <taxon>Actinomycetes</taxon>
        <taxon>Micrococcales</taxon>
        <taxon>Microbacteriaceae</taxon>
        <taxon>Subtercola</taxon>
    </lineage>
</organism>
<dbReference type="AlphaFoldDB" id="A0A3E0WB30"/>
<dbReference type="PANTHER" id="PTHR46623:SF6">
    <property type="entry name" value="ALPHA_BETA-HYDROLASES SUPERFAMILY PROTEIN"/>
    <property type="match status" value="1"/>
</dbReference>
<evidence type="ECO:0000259" key="1">
    <source>
        <dbReference type="Pfam" id="PF01738"/>
    </source>
</evidence>
<dbReference type="InterPro" id="IPR002925">
    <property type="entry name" value="Dienelactn_hydro"/>
</dbReference>
<dbReference type="PANTHER" id="PTHR46623">
    <property type="entry name" value="CARBOXYMETHYLENEBUTENOLIDASE-RELATED"/>
    <property type="match status" value="1"/>
</dbReference>
<dbReference type="Pfam" id="PF01738">
    <property type="entry name" value="DLH"/>
    <property type="match status" value="1"/>
</dbReference>
<feature type="domain" description="Dienelactone hydrolase" evidence="1">
    <location>
        <begin position="10"/>
        <end position="243"/>
    </location>
</feature>
<reference evidence="2 3" key="1">
    <citation type="submission" date="2017-04" db="EMBL/GenBank/DDBJ databases">
        <title>Comparative genome analysis of Subtercola boreus.</title>
        <authorList>
            <person name="Cho Y.-J."/>
            <person name="Cho A."/>
            <person name="Kim O.-S."/>
            <person name="Lee J.-I."/>
        </authorList>
    </citation>
    <scope>NUCLEOTIDE SEQUENCE [LARGE SCALE GENOMIC DNA]</scope>
    <source>
        <strain evidence="2 3">P28004</strain>
    </source>
</reference>
<accession>A0A3E0WB30</accession>